<accession>A0A397SMD0</accession>
<gene>
    <name evidence="9" type="ORF">C1645_447771</name>
</gene>
<dbReference type="GO" id="GO:0016787">
    <property type="term" value="F:hydrolase activity"/>
    <property type="evidence" value="ECO:0007669"/>
    <property type="project" value="UniProtKB-KW"/>
</dbReference>
<dbReference type="OrthoDB" id="2352992at2759"/>
<evidence type="ECO:0000256" key="3">
    <source>
        <dbReference type="ARBA" id="ARBA00022801"/>
    </source>
</evidence>
<dbReference type="FunFam" id="3.40.50.300:FF:000326">
    <property type="entry name" value="P-loop containing nucleoside triphosphate hydrolase"/>
    <property type="match status" value="1"/>
</dbReference>
<dbReference type="GO" id="GO:0004386">
    <property type="term" value="F:helicase activity"/>
    <property type="evidence" value="ECO:0007669"/>
    <property type="project" value="UniProtKB-KW"/>
</dbReference>
<evidence type="ECO:0000256" key="1">
    <source>
        <dbReference type="ARBA" id="ARBA00007913"/>
    </source>
</evidence>
<feature type="domain" description="DNA2/NAM7 helicase-like C-terminal" evidence="7">
    <location>
        <begin position="658"/>
        <end position="847"/>
    </location>
</feature>
<sequence>MKLPTLNNDYQIREKKGFRRIPIIPTEEEMLAPPPKDLPINIIDEPYDSHEEYLETHYKLLREDCISPLREGIRLLQTQPEELNSNLRIYEKINLVGISLASMGIVHRISFMIKHSERVHWATNKRLLPGTLVVFSKDNFKTMKFGTVVNRPLELLKKVYDLQVDVHFRLDAEFEWSEGYVMVEATSSYFEAYRHILKVLQELDPEKLPFKEHIIGLDQKIDVPKYLQTQRPDYKFENDIRCDIMEEWPTVEKISPGLHSSQYDALKRMLTCRLALIQGPPGTGKTYMGLKAVKILLENLENLKGPTIGPIVIACQTNHALDQFLEGIQEFEENIIRLGSRSRSNKIKPYTLYNIVQDLKLSDPSSLRNRDIGPLFKKRDDIKSKIIKLCKEIRNPFVKYDFIKKQCLTNDQLSSLKRDDWFGGEDTNSKKNYIREWLEDSIATTTSKQNDMDFQVTQLISQDSGNQMEDEDEITEEEIQDVEADYADYHETDDILKNADFEKLRSEECIRLNTSIRDDQINEYESEEDLWEIPLEIRAAMHNRWRRKRLKEVYIELKNLCEQYSKISDKIKTERIRENLSIVKSARVIGMTTTAAAKNHELLVNLKPKIMIIEEAAETLEAHIVAALTPATEHLILIGDHQQLRPSVSVHELESHKLNVSLFERLVKFLPFCQLTEQRRMRPEIRRLLTPIYKDELTDHEDVNKYPDVPGFYDNLFFFDHIEEEAYEPDSTSKINDFEARMCAKFANYLVKGRVSAKRITILSMYSGQRKLICKYLKEDFRKTPELNQIRVSSVDGFQGEQNDIILLSLVRSREQPRSSIGFLGISNRVCVALSRAKHGLYIFGNASQLKNRSDLWKSVLDILEKAGLCGQTINLCCQKHSNKEGGPASMEITVVADYNCIPPEGGCSRWCGEVMGCGHVCPSKCHMYPHNETTCQSFCMQ</sequence>
<feature type="domain" description="DNA2/NAM7 helicase helicase" evidence="6">
    <location>
        <begin position="258"/>
        <end position="648"/>
    </location>
</feature>
<dbReference type="GO" id="GO:0005524">
    <property type="term" value="F:ATP binding"/>
    <property type="evidence" value="ECO:0007669"/>
    <property type="project" value="UniProtKB-KW"/>
</dbReference>
<keyword evidence="4" id="KW-0347">Helicase</keyword>
<evidence type="ECO:0000259" key="6">
    <source>
        <dbReference type="Pfam" id="PF13086"/>
    </source>
</evidence>
<dbReference type="Gene3D" id="3.40.50.300">
    <property type="entry name" value="P-loop containing nucleotide triphosphate hydrolases"/>
    <property type="match status" value="3"/>
</dbReference>
<dbReference type="Pfam" id="PF13086">
    <property type="entry name" value="AAA_11"/>
    <property type="match status" value="1"/>
</dbReference>
<organism evidence="9 10">
    <name type="scientific">Glomus cerebriforme</name>
    <dbReference type="NCBI Taxonomy" id="658196"/>
    <lineage>
        <taxon>Eukaryota</taxon>
        <taxon>Fungi</taxon>
        <taxon>Fungi incertae sedis</taxon>
        <taxon>Mucoromycota</taxon>
        <taxon>Glomeromycotina</taxon>
        <taxon>Glomeromycetes</taxon>
        <taxon>Glomerales</taxon>
        <taxon>Glomeraceae</taxon>
        <taxon>Glomus</taxon>
    </lineage>
</organism>
<evidence type="ECO:0000313" key="10">
    <source>
        <dbReference type="Proteomes" id="UP000265703"/>
    </source>
</evidence>
<feature type="domain" description="ZNFX1" evidence="8">
    <location>
        <begin position="84"/>
        <end position="186"/>
    </location>
</feature>
<keyword evidence="5" id="KW-0067">ATP-binding</keyword>
<evidence type="ECO:0000313" key="9">
    <source>
        <dbReference type="EMBL" id="RIA83764.1"/>
    </source>
</evidence>
<dbReference type="InterPro" id="IPR045055">
    <property type="entry name" value="DNA2/NAM7-like"/>
</dbReference>
<evidence type="ECO:0000256" key="2">
    <source>
        <dbReference type="ARBA" id="ARBA00022741"/>
    </source>
</evidence>
<dbReference type="InterPro" id="IPR057373">
    <property type="entry name" value="ZNFX1"/>
</dbReference>
<dbReference type="InterPro" id="IPR047187">
    <property type="entry name" value="SF1_C_Upf1"/>
</dbReference>
<evidence type="ECO:0000256" key="5">
    <source>
        <dbReference type="ARBA" id="ARBA00022840"/>
    </source>
</evidence>
<name>A0A397SMD0_9GLOM</name>
<dbReference type="Proteomes" id="UP000265703">
    <property type="component" value="Unassembled WGS sequence"/>
</dbReference>
<dbReference type="GO" id="GO:0031048">
    <property type="term" value="P:regulatory ncRNA-mediated heterochromatin formation"/>
    <property type="evidence" value="ECO:0007669"/>
    <property type="project" value="TreeGrafter"/>
</dbReference>
<evidence type="ECO:0000256" key="4">
    <source>
        <dbReference type="ARBA" id="ARBA00022806"/>
    </source>
</evidence>
<dbReference type="Pfam" id="PF13087">
    <property type="entry name" value="AAA_12"/>
    <property type="match status" value="1"/>
</dbReference>
<keyword evidence="2" id="KW-0547">Nucleotide-binding</keyword>
<protein>
    <submittedName>
        <fullName evidence="9">P-loop containing nucleoside triphosphate hydrolase protein</fullName>
    </submittedName>
</protein>
<dbReference type="CDD" id="cd18808">
    <property type="entry name" value="SF1_C_Upf1"/>
    <property type="match status" value="1"/>
</dbReference>
<proteinExistence type="inferred from homology"/>
<evidence type="ECO:0000259" key="7">
    <source>
        <dbReference type="Pfam" id="PF13087"/>
    </source>
</evidence>
<dbReference type="Pfam" id="PF25396">
    <property type="entry name" value="ZNFX1"/>
    <property type="match status" value="1"/>
</dbReference>
<reference evidence="9 10" key="1">
    <citation type="submission" date="2018-06" db="EMBL/GenBank/DDBJ databases">
        <title>Comparative genomics reveals the genomic features of Rhizophagus irregularis, R. cerebriforme, R. diaphanum and Gigaspora rosea, and their symbiotic lifestyle signature.</title>
        <authorList>
            <person name="Morin E."/>
            <person name="San Clemente H."/>
            <person name="Chen E.C.H."/>
            <person name="De La Providencia I."/>
            <person name="Hainaut M."/>
            <person name="Kuo A."/>
            <person name="Kohler A."/>
            <person name="Murat C."/>
            <person name="Tang N."/>
            <person name="Roy S."/>
            <person name="Loubradou J."/>
            <person name="Henrissat B."/>
            <person name="Grigoriev I.V."/>
            <person name="Corradi N."/>
            <person name="Roux C."/>
            <person name="Martin F.M."/>
        </authorList>
    </citation>
    <scope>NUCLEOTIDE SEQUENCE [LARGE SCALE GENOMIC DNA]</scope>
    <source>
        <strain evidence="9 10">DAOM 227022</strain>
    </source>
</reference>
<keyword evidence="10" id="KW-1185">Reference proteome</keyword>
<comment type="caution">
    <text evidence="9">The sequence shown here is derived from an EMBL/GenBank/DDBJ whole genome shotgun (WGS) entry which is preliminary data.</text>
</comment>
<dbReference type="SUPFAM" id="SSF52540">
    <property type="entry name" value="P-loop containing nucleoside triphosphate hydrolases"/>
    <property type="match status" value="1"/>
</dbReference>
<dbReference type="InterPro" id="IPR041677">
    <property type="entry name" value="DNA2/NAM7_AAA_11"/>
</dbReference>
<dbReference type="InterPro" id="IPR041679">
    <property type="entry name" value="DNA2/NAM7-like_C"/>
</dbReference>
<dbReference type="PANTHER" id="PTHR10887">
    <property type="entry name" value="DNA2/NAM7 HELICASE FAMILY"/>
    <property type="match status" value="1"/>
</dbReference>
<comment type="similarity">
    <text evidence="1">Belongs to the DNA2/NAM7 helicase family.</text>
</comment>
<dbReference type="InterPro" id="IPR027417">
    <property type="entry name" value="P-loop_NTPase"/>
</dbReference>
<dbReference type="GO" id="GO:0031380">
    <property type="term" value="C:nuclear RNA-directed RNA polymerase complex"/>
    <property type="evidence" value="ECO:0007669"/>
    <property type="project" value="TreeGrafter"/>
</dbReference>
<keyword evidence="3 9" id="KW-0378">Hydrolase</keyword>
<evidence type="ECO:0000259" key="8">
    <source>
        <dbReference type="Pfam" id="PF25396"/>
    </source>
</evidence>
<dbReference type="GO" id="GO:0005694">
    <property type="term" value="C:chromosome"/>
    <property type="evidence" value="ECO:0007669"/>
    <property type="project" value="UniProtKB-ARBA"/>
</dbReference>
<dbReference type="EMBL" id="QKYT01000543">
    <property type="protein sequence ID" value="RIA83764.1"/>
    <property type="molecule type" value="Genomic_DNA"/>
</dbReference>
<dbReference type="PANTHER" id="PTHR10887:SF341">
    <property type="entry name" value="NFX1-TYPE ZINC FINGER-CONTAINING PROTEIN 1"/>
    <property type="match status" value="1"/>
</dbReference>
<dbReference type="AlphaFoldDB" id="A0A397SMD0"/>